<name>A0ABY4EJ27_9BACI</name>
<dbReference type="InterPro" id="IPR051531">
    <property type="entry name" value="N-acetyltransferase"/>
</dbReference>
<dbReference type="Gene3D" id="3.40.630.30">
    <property type="match status" value="1"/>
</dbReference>
<gene>
    <name evidence="2" type="ORF">MUN89_19200</name>
</gene>
<dbReference type="Pfam" id="PF13302">
    <property type="entry name" value="Acetyltransf_3"/>
    <property type="match status" value="1"/>
</dbReference>
<sequence>MRNTPVLPQWKSNRLILRALWPSDVLDIFHLRMDERLFQYLDRSPYETVEQASEFIKNINDGVHYGHWFMWALEHRGAGKVIGTVCLWNFNPNEQAAELGYELHPDFQGEGLMQETVRTVLHYGFSTLGLAVVFAYTNANHLKSIRLLERNHFRRKRFIEEMNKKGTTSLMSLYQLQKEDFEPFN</sequence>
<organism evidence="2 3">
    <name type="scientific">Halobacillus salinarum</name>
    <dbReference type="NCBI Taxonomy" id="2932257"/>
    <lineage>
        <taxon>Bacteria</taxon>
        <taxon>Bacillati</taxon>
        <taxon>Bacillota</taxon>
        <taxon>Bacilli</taxon>
        <taxon>Bacillales</taxon>
        <taxon>Bacillaceae</taxon>
        <taxon>Halobacillus</taxon>
    </lineage>
</organism>
<feature type="domain" description="N-acetyltransferase" evidence="1">
    <location>
        <begin position="15"/>
        <end position="176"/>
    </location>
</feature>
<evidence type="ECO:0000259" key="1">
    <source>
        <dbReference type="PROSITE" id="PS51186"/>
    </source>
</evidence>
<reference evidence="2 3" key="1">
    <citation type="submission" date="2022-04" db="EMBL/GenBank/DDBJ databases">
        <title>Halobacillus sp. isolated from saltern.</title>
        <authorList>
            <person name="Won M."/>
            <person name="Lee C.-M."/>
            <person name="Woen H.-Y."/>
            <person name="Kwon S.-W."/>
        </authorList>
    </citation>
    <scope>NUCLEOTIDE SEQUENCE [LARGE SCALE GENOMIC DNA]</scope>
    <source>
        <strain evidence="2 3">SSBR10-3</strain>
    </source>
</reference>
<dbReference type="InterPro" id="IPR000182">
    <property type="entry name" value="GNAT_dom"/>
</dbReference>
<dbReference type="EMBL" id="CP095073">
    <property type="protein sequence ID" value="UOQ43970.1"/>
    <property type="molecule type" value="Genomic_DNA"/>
</dbReference>
<dbReference type="InterPro" id="IPR016181">
    <property type="entry name" value="Acyl_CoA_acyltransferase"/>
</dbReference>
<dbReference type="PANTHER" id="PTHR43792:SF1">
    <property type="entry name" value="N-ACETYLTRANSFERASE DOMAIN-CONTAINING PROTEIN"/>
    <property type="match status" value="1"/>
</dbReference>
<evidence type="ECO:0000313" key="3">
    <source>
        <dbReference type="Proteomes" id="UP000831787"/>
    </source>
</evidence>
<dbReference type="RefSeq" id="WP_244709553.1">
    <property type="nucleotide sequence ID" value="NZ_CP095073.1"/>
</dbReference>
<dbReference type="PANTHER" id="PTHR43792">
    <property type="entry name" value="GNAT FAMILY, PUTATIVE (AFU_ORTHOLOGUE AFUA_3G00765)-RELATED-RELATED"/>
    <property type="match status" value="1"/>
</dbReference>
<accession>A0ABY4EJ27</accession>
<protein>
    <submittedName>
        <fullName evidence="2">GNAT family N-acetyltransferase</fullName>
    </submittedName>
</protein>
<dbReference type="PROSITE" id="PS51186">
    <property type="entry name" value="GNAT"/>
    <property type="match status" value="1"/>
</dbReference>
<dbReference type="SUPFAM" id="SSF55729">
    <property type="entry name" value="Acyl-CoA N-acyltransferases (Nat)"/>
    <property type="match status" value="1"/>
</dbReference>
<evidence type="ECO:0000313" key="2">
    <source>
        <dbReference type="EMBL" id="UOQ43970.1"/>
    </source>
</evidence>
<proteinExistence type="predicted"/>
<keyword evidence="3" id="KW-1185">Reference proteome</keyword>
<dbReference type="Proteomes" id="UP000831787">
    <property type="component" value="Chromosome"/>
</dbReference>